<gene>
    <name evidence="5" type="primary">tssM</name>
    <name evidence="5" type="ORF">E4L98_27455</name>
</gene>
<dbReference type="PANTHER" id="PTHR36153:SF1">
    <property type="entry name" value="TYPE VI SECRETION SYSTEM COMPONENT TSSM1"/>
    <property type="match status" value="1"/>
</dbReference>
<feature type="domain" description="Type VI secretion system component TssM1 N-terminal" evidence="4">
    <location>
        <begin position="78"/>
        <end position="334"/>
    </location>
</feature>
<dbReference type="NCBIfam" id="TIGR03348">
    <property type="entry name" value="VI_IcmF"/>
    <property type="match status" value="1"/>
</dbReference>
<protein>
    <submittedName>
        <fullName evidence="5">Type VI secretion system membrane subunit TssM</fullName>
    </submittedName>
</protein>
<name>A0A4Y9S0T6_9BURK</name>
<dbReference type="InterPro" id="IPR010623">
    <property type="entry name" value="IcmF_C"/>
</dbReference>
<evidence type="ECO:0000313" key="5">
    <source>
        <dbReference type="EMBL" id="TFW14753.1"/>
    </source>
</evidence>
<evidence type="ECO:0000313" key="6">
    <source>
        <dbReference type="Proteomes" id="UP000297729"/>
    </source>
</evidence>
<dbReference type="AlphaFoldDB" id="A0A4Y9S0T6"/>
<feature type="transmembrane region" description="Helical" evidence="1">
    <location>
        <begin position="332"/>
        <end position="354"/>
    </location>
</feature>
<dbReference type="SUPFAM" id="SSF52540">
    <property type="entry name" value="P-loop containing nucleoside triphosphate hydrolases"/>
    <property type="match status" value="1"/>
</dbReference>
<accession>A0A4Y9S0T6</accession>
<comment type="caution">
    <text evidence="5">The sequence shown here is derived from an EMBL/GenBank/DDBJ whole genome shotgun (WGS) entry which is preliminary data.</text>
</comment>
<feature type="domain" description="IcmF-related" evidence="3">
    <location>
        <begin position="387"/>
        <end position="694"/>
    </location>
</feature>
<keyword evidence="6" id="KW-1185">Reference proteome</keyword>
<dbReference type="RefSeq" id="WP_135204717.1">
    <property type="nucleotide sequence ID" value="NZ_SPVG01000264.1"/>
</dbReference>
<proteinExistence type="predicted"/>
<keyword evidence="1" id="KW-0812">Transmembrane</keyword>
<dbReference type="OrthoDB" id="9758229at2"/>
<evidence type="ECO:0000259" key="3">
    <source>
        <dbReference type="Pfam" id="PF06761"/>
    </source>
</evidence>
<keyword evidence="1" id="KW-0472">Membrane</keyword>
<dbReference type="InterPro" id="IPR027417">
    <property type="entry name" value="P-loop_NTPase"/>
</dbReference>
<dbReference type="InterPro" id="IPR053156">
    <property type="entry name" value="T6SS_TssM-like"/>
</dbReference>
<dbReference type="InterPro" id="IPR025743">
    <property type="entry name" value="TssM1_N"/>
</dbReference>
<dbReference type="PANTHER" id="PTHR36153">
    <property type="entry name" value="INNER MEMBRANE PROTEIN-RELATED"/>
    <property type="match status" value="1"/>
</dbReference>
<evidence type="ECO:0000259" key="4">
    <source>
        <dbReference type="Pfam" id="PF14331"/>
    </source>
</evidence>
<dbReference type="EMBL" id="SPVG01000264">
    <property type="protein sequence ID" value="TFW14753.1"/>
    <property type="molecule type" value="Genomic_DNA"/>
</dbReference>
<feature type="non-terminal residue" evidence="5">
    <location>
        <position position="1"/>
    </location>
</feature>
<feature type="domain" description="Type VI secretion system IcmF C-terminal" evidence="2">
    <location>
        <begin position="941"/>
        <end position="1045"/>
    </location>
</feature>
<dbReference type="Pfam" id="PF14331">
    <property type="entry name" value="IcmF-related_N"/>
    <property type="match status" value="1"/>
</dbReference>
<dbReference type="Pfam" id="PF06744">
    <property type="entry name" value="IcmF_C"/>
    <property type="match status" value="1"/>
</dbReference>
<dbReference type="InterPro" id="IPR017731">
    <property type="entry name" value="TssM1-like"/>
</dbReference>
<dbReference type="Proteomes" id="UP000297729">
    <property type="component" value="Unassembled WGS sequence"/>
</dbReference>
<dbReference type="Pfam" id="PF06761">
    <property type="entry name" value="IcmF-related"/>
    <property type="match status" value="1"/>
</dbReference>
<evidence type="ECO:0000259" key="2">
    <source>
        <dbReference type="Pfam" id="PF06744"/>
    </source>
</evidence>
<sequence length="1064" mass="115947">RWTGQYLYQLPWYMLVGAPGSGKTTTLLHSGLKFPLADALGPGAIGGVGGTRNCDWWFTDEAVLLDTAGRYTTQDSHQEVDQAGWNGFLALLKKHRPRRAINGAVVTVSVADLLQQGAAGRLAQAQAIRARLQELHTSLGTGFPIYVTVTKCDLLAGFMEFFDNLGREERAQVWGMTFPVPADGQPAAALASFPARFQELERQLQVRVLERVQQERDLQRRALVYRFPQQFAAIGEVLGSFLNEVFQATRFEEAALLRGVYFTSGTQEGSPIDRVMASLASTFGLDRKALAPNAASGRSYFITRLLRELMFKEAWLGGSDGRYEQRRQRLRWLAGGLAAVLFVAVGAGLLTSYVRNRHYVDEVTVRSAELEKLARAAPLEGSVTGVLPLLNAARELPGGYAQRDAGVPLLNRFGLNQADKLGAGAQTTYRRLLRGTLLPRIANRLEDVLRRGDANNQELLYETLRVYLMLGQPSHLDAESVQAWLSFDWRRNLPDASPEQRDQLAMHVAALFDGADDSAEPPALDTGLIAQTRLTLAMMPLPQRVYNRLKRQVAQARLPEFSVNRAAGRDVSLLLARQSGEPLTRGIPGVYSVAGYREMLKQLPQAMIDIAQDSWVLDRREAEGAVAATTSEQMRAAVLQLYYADYIKQWDALLADVRIAPFSSLDQGARITNALAGADSPLRAFMQAAAKETTLENAGRKPAAAALDDAVRSKLAAARQKLESALGADDAPPADTRALNPVDQHFEPLHKLVAAPAGGAGPAPLEALLAMLKDASQYFDAAESARRAGTPPPPAEVMQRLKREADDKPAPLGGMLKNIDNAGAGLTLGSEKARLQALWNAAAGPFCQDAIAGRYPLVRSAGKEVTPDDFGKFFAPGGLVDDFFTRHLAAQVDMGGPQWRWRDTTGGGQGVSQDVLNQFQRAARVRDTFFAAGGRQPSLRFELTPLGADPALSKVSFDIDGQLVPYAAGAAGRPVAISLPSGKGGGQIRLEATPALKNDVRSEGPWGWFRMLDKGTLEPSAQGERYKLSYDLDGRKVEYQLTASSVINPFRREPLEQFRCPAGW</sequence>
<evidence type="ECO:0000256" key="1">
    <source>
        <dbReference type="SAM" id="Phobius"/>
    </source>
</evidence>
<keyword evidence="1" id="KW-1133">Transmembrane helix</keyword>
<organism evidence="5 6">
    <name type="scientific">Duganella callida</name>
    <dbReference type="NCBI Taxonomy" id="2561932"/>
    <lineage>
        <taxon>Bacteria</taxon>
        <taxon>Pseudomonadati</taxon>
        <taxon>Pseudomonadota</taxon>
        <taxon>Betaproteobacteria</taxon>
        <taxon>Burkholderiales</taxon>
        <taxon>Oxalobacteraceae</taxon>
        <taxon>Telluria group</taxon>
        <taxon>Duganella</taxon>
    </lineage>
</organism>
<reference evidence="5 6" key="1">
    <citation type="submission" date="2019-03" db="EMBL/GenBank/DDBJ databases">
        <title>Draft Genome Sequence of Duganella callidus sp. nov., a Novel Duganella Species Isolated from Cultivated Soil.</title>
        <authorList>
            <person name="Raths R."/>
            <person name="Peta V."/>
            <person name="Bucking H."/>
        </authorList>
    </citation>
    <scope>NUCLEOTIDE SEQUENCE [LARGE SCALE GENOMIC DNA]</scope>
    <source>
        <strain evidence="5 6">DN04</strain>
    </source>
</reference>
<dbReference type="InterPro" id="IPR009612">
    <property type="entry name" value="IcmF-rel"/>
</dbReference>